<evidence type="ECO:0000256" key="6">
    <source>
        <dbReference type="SAM" id="Coils"/>
    </source>
</evidence>
<organism evidence="9 10">
    <name type="scientific">Gouania willdenowi</name>
    <name type="common">Blunt-snouted clingfish</name>
    <name type="synonym">Lepadogaster willdenowi</name>
    <dbReference type="NCBI Taxonomy" id="441366"/>
    <lineage>
        <taxon>Eukaryota</taxon>
        <taxon>Metazoa</taxon>
        <taxon>Chordata</taxon>
        <taxon>Craniata</taxon>
        <taxon>Vertebrata</taxon>
        <taxon>Euteleostomi</taxon>
        <taxon>Actinopterygii</taxon>
        <taxon>Neopterygii</taxon>
        <taxon>Teleostei</taxon>
        <taxon>Neoteleostei</taxon>
        <taxon>Acanthomorphata</taxon>
        <taxon>Ovalentaria</taxon>
        <taxon>Blenniimorphae</taxon>
        <taxon>Blenniiformes</taxon>
        <taxon>Gobiesocoidei</taxon>
        <taxon>Gobiesocidae</taxon>
        <taxon>Gobiesocinae</taxon>
        <taxon>Gouania</taxon>
    </lineage>
</organism>
<reference evidence="9" key="3">
    <citation type="submission" date="2025-09" db="UniProtKB">
        <authorList>
            <consortium name="Ensembl"/>
        </authorList>
    </citation>
    <scope>IDENTIFICATION</scope>
</reference>
<dbReference type="Proteomes" id="UP000694680">
    <property type="component" value="Chromosome 1"/>
</dbReference>
<keyword evidence="3" id="KW-0963">Cytoplasm</keyword>
<reference evidence="9" key="1">
    <citation type="submission" date="2020-06" db="EMBL/GenBank/DDBJ databases">
        <authorList>
            <consortium name="Wellcome Sanger Institute Data Sharing"/>
        </authorList>
    </citation>
    <scope>NUCLEOTIDE SEQUENCE [LARGE SCALE GENOMIC DNA]</scope>
</reference>
<dbReference type="GeneID" id="114469555"/>
<evidence type="ECO:0000256" key="7">
    <source>
        <dbReference type="SAM" id="MobiDB-lite"/>
    </source>
</evidence>
<accession>A0A8C5I155</accession>
<evidence type="ECO:0000256" key="1">
    <source>
        <dbReference type="ARBA" id="ARBA00004138"/>
    </source>
</evidence>
<reference evidence="9" key="2">
    <citation type="submission" date="2025-08" db="UniProtKB">
        <authorList>
            <consortium name="Ensembl"/>
        </authorList>
    </citation>
    <scope>IDENTIFICATION</scope>
</reference>
<keyword evidence="6" id="KW-0175">Coiled coil</keyword>
<dbReference type="PANTHER" id="PTHR21490:SF0">
    <property type="entry name" value="ENKURIN"/>
    <property type="match status" value="1"/>
</dbReference>
<feature type="domain" description="Enkurin" evidence="8">
    <location>
        <begin position="175"/>
        <end position="264"/>
    </location>
</feature>
<protein>
    <submittedName>
        <fullName evidence="9">Enkurin-like</fullName>
    </submittedName>
</protein>
<dbReference type="GO" id="GO:0005516">
    <property type="term" value="F:calmodulin binding"/>
    <property type="evidence" value="ECO:0007669"/>
    <property type="project" value="TreeGrafter"/>
</dbReference>
<evidence type="ECO:0000313" key="9">
    <source>
        <dbReference type="Ensembl" id="ENSGWIP00000053022.1"/>
    </source>
</evidence>
<dbReference type="Ensembl" id="ENSGWIT00000057194.1">
    <property type="protein sequence ID" value="ENSGWIP00000053022.1"/>
    <property type="gene ID" value="ENSGWIG00000025535.1"/>
</dbReference>
<sequence length="266" mass="30963">MATKPRYVSVHRPRIMKESGMGKNQRKTWGPAQEELPNPKNYLRKHSREQKLPETITINPPKYSSVNQRLLALPPRREKLAQENLHFVRNQETSPGLPKIAIPLPKMTLTRLNVDSEGPQKVTVFPEIITPVPRKPVPTCVDTCKGHKYLLKNSGLVPQHALKKGYGEAPRFVHQHKQKVIQKAKEQERRIQEHEAKRAQEYADANNVLEDLEQKLETLFVEHHRLPVVLDLRHNQIRKEKIEKAMDQVEKDIERVKRFIANYYSS</sequence>
<keyword evidence="5" id="KW-0966">Cell projection</keyword>
<gene>
    <name evidence="9" type="primary">LOC114469555</name>
</gene>
<evidence type="ECO:0000256" key="3">
    <source>
        <dbReference type="ARBA" id="ARBA00022490"/>
    </source>
</evidence>
<dbReference type="GO" id="GO:0005879">
    <property type="term" value="C:axonemal microtubule"/>
    <property type="evidence" value="ECO:0007669"/>
    <property type="project" value="TreeGrafter"/>
</dbReference>
<dbReference type="GO" id="GO:0001669">
    <property type="term" value="C:acrosomal vesicle"/>
    <property type="evidence" value="ECO:0007669"/>
    <property type="project" value="TreeGrafter"/>
</dbReference>
<comment type="subcellular location">
    <subcellularLocation>
        <location evidence="1">Cell projection</location>
        <location evidence="1">Cilium</location>
    </subcellularLocation>
    <subcellularLocation>
        <location evidence="2">Cytoplasm</location>
        <location evidence="2">Cytoskeleton</location>
    </subcellularLocation>
</comment>
<evidence type="ECO:0000256" key="4">
    <source>
        <dbReference type="ARBA" id="ARBA00023212"/>
    </source>
</evidence>
<dbReference type="Pfam" id="PF13864">
    <property type="entry name" value="Enkurin"/>
    <property type="match status" value="1"/>
</dbReference>
<keyword evidence="4" id="KW-0206">Cytoskeleton</keyword>
<dbReference type="InterPro" id="IPR027012">
    <property type="entry name" value="Enkurin_dom"/>
</dbReference>
<dbReference type="PROSITE" id="PS51665">
    <property type="entry name" value="ENKURIN"/>
    <property type="match status" value="1"/>
</dbReference>
<evidence type="ECO:0000256" key="2">
    <source>
        <dbReference type="ARBA" id="ARBA00004245"/>
    </source>
</evidence>
<dbReference type="RefSeq" id="XP_028312962.1">
    <property type="nucleotide sequence ID" value="XM_028457161.1"/>
</dbReference>
<name>A0A8C5I155_GOUWI</name>
<feature type="coiled-coil region" evidence="6">
    <location>
        <begin position="177"/>
        <end position="259"/>
    </location>
</feature>
<dbReference type="AlphaFoldDB" id="A0A8C5I155"/>
<evidence type="ECO:0000313" key="10">
    <source>
        <dbReference type="Proteomes" id="UP000694680"/>
    </source>
</evidence>
<keyword evidence="10" id="KW-1185">Reference proteome</keyword>
<dbReference type="InterPro" id="IPR052102">
    <property type="entry name" value="Enkurin_domain-protein"/>
</dbReference>
<dbReference type="PANTHER" id="PTHR21490">
    <property type="entry name" value="ENKURIN-RELATED"/>
    <property type="match status" value="1"/>
</dbReference>
<feature type="region of interest" description="Disordered" evidence="7">
    <location>
        <begin position="1"/>
        <end position="49"/>
    </location>
</feature>
<proteinExistence type="predicted"/>
<evidence type="ECO:0000259" key="8">
    <source>
        <dbReference type="PROSITE" id="PS51665"/>
    </source>
</evidence>
<dbReference type="OrthoDB" id="2123594at2759"/>
<evidence type="ECO:0000256" key="5">
    <source>
        <dbReference type="ARBA" id="ARBA00023273"/>
    </source>
</evidence>